<comment type="caution">
    <text evidence="1">The sequence shown here is derived from an EMBL/GenBank/DDBJ whole genome shotgun (WGS) entry which is preliminary data.</text>
</comment>
<evidence type="ECO:0000313" key="2">
    <source>
        <dbReference type="Proteomes" id="UP000827872"/>
    </source>
</evidence>
<gene>
    <name evidence="1" type="ORF">K3G42_009380</name>
</gene>
<dbReference type="Proteomes" id="UP000827872">
    <property type="component" value="Linkage Group LG03"/>
</dbReference>
<sequence>MKGNLSAGPEMCTLQVFFCLGEKGKRIDITFVSSVYALPQGCFRLPPEQTGLDGRQRISFVFLSGGSDFRDSGVRWQVTQQSRGSLEVFQPKEELSREVRAVAREGLCFLSSFRLH</sequence>
<protein>
    <submittedName>
        <fullName evidence="1">Uncharacterized protein</fullName>
    </submittedName>
</protein>
<accession>A0ACB8EH88</accession>
<name>A0ACB8EH88_9SAUR</name>
<proteinExistence type="predicted"/>
<keyword evidence="2" id="KW-1185">Reference proteome</keyword>
<organism evidence="1 2">
    <name type="scientific">Sphaerodactylus townsendi</name>
    <dbReference type="NCBI Taxonomy" id="933632"/>
    <lineage>
        <taxon>Eukaryota</taxon>
        <taxon>Metazoa</taxon>
        <taxon>Chordata</taxon>
        <taxon>Craniata</taxon>
        <taxon>Vertebrata</taxon>
        <taxon>Euteleostomi</taxon>
        <taxon>Lepidosauria</taxon>
        <taxon>Squamata</taxon>
        <taxon>Bifurcata</taxon>
        <taxon>Gekkota</taxon>
        <taxon>Sphaerodactylidae</taxon>
        <taxon>Sphaerodactylus</taxon>
    </lineage>
</organism>
<dbReference type="EMBL" id="CM037616">
    <property type="protein sequence ID" value="KAH7991712.1"/>
    <property type="molecule type" value="Genomic_DNA"/>
</dbReference>
<evidence type="ECO:0000313" key="1">
    <source>
        <dbReference type="EMBL" id="KAH7991712.1"/>
    </source>
</evidence>
<reference evidence="1" key="1">
    <citation type="submission" date="2021-08" db="EMBL/GenBank/DDBJ databases">
        <title>The first chromosome-level gecko genome reveals the dynamic sex chromosomes of Neotropical dwarf geckos (Sphaerodactylidae: Sphaerodactylus).</title>
        <authorList>
            <person name="Pinto B.J."/>
            <person name="Keating S.E."/>
            <person name="Gamble T."/>
        </authorList>
    </citation>
    <scope>NUCLEOTIDE SEQUENCE</scope>
    <source>
        <strain evidence="1">TG3544</strain>
    </source>
</reference>